<reference evidence="2" key="3">
    <citation type="journal article" date="2017" name="Nature">
        <title>Genome sequence of the progenitor of the wheat D genome Aegilops tauschii.</title>
        <authorList>
            <person name="Luo M.C."/>
            <person name="Gu Y.Q."/>
            <person name="Puiu D."/>
            <person name="Wang H."/>
            <person name="Twardziok S.O."/>
            <person name="Deal K.R."/>
            <person name="Huo N."/>
            <person name="Zhu T."/>
            <person name="Wang L."/>
            <person name="Wang Y."/>
            <person name="McGuire P.E."/>
            <person name="Liu S."/>
            <person name="Long H."/>
            <person name="Ramasamy R.K."/>
            <person name="Rodriguez J.C."/>
            <person name="Van S.L."/>
            <person name="Yuan L."/>
            <person name="Wang Z."/>
            <person name="Xia Z."/>
            <person name="Xiao L."/>
            <person name="Anderson O.D."/>
            <person name="Ouyang S."/>
            <person name="Liang Y."/>
            <person name="Zimin A.V."/>
            <person name="Pertea G."/>
            <person name="Qi P."/>
            <person name="Bennetzen J.L."/>
            <person name="Dai X."/>
            <person name="Dawson M.W."/>
            <person name="Muller H.G."/>
            <person name="Kugler K."/>
            <person name="Rivarola-Duarte L."/>
            <person name="Spannagl M."/>
            <person name="Mayer K.F.X."/>
            <person name="Lu F.H."/>
            <person name="Bevan M.W."/>
            <person name="Leroy P."/>
            <person name="Li P."/>
            <person name="You F.M."/>
            <person name="Sun Q."/>
            <person name="Liu Z."/>
            <person name="Lyons E."/>
            <person name="Wicker T."/>
            <person name="Salzberg S.L."/>
            <person name="Devos K.M."/>
            <person name="Dvorak J."/>
        </authorList>
    </citation>
    <scope>NUCLEOTIDE SEQUENCE [LARGE SCALE GENOMIC DNA]</scope>
    <source>
        <strain evidence="2">cv. AL8/78</strain>
    </source>
</reference>
<evidence type="ECO:0000313" key="2">
    <source>
        <dbReference type="EnsemblPlants" id="AET5Gv20448100.1"/>
    </source>
</evidence>
<dbReference type="Gramene" id="AET5Gv20448100.1">
    <property type="protein sequence ID" value="AET5Gv20448100.1"/>
    <property type="gene ID" value="AET5Gv20448100"/>
</dbReference>
<reference evidence="3" key="1">
    <citation type="journal article" date="2014" name="Science">
        <title>Ancient hybridizations among the ancestral genomes of bread wheat.</title>
        <authorList>
            <consortium name="International Wheat Genome Sequencing Consortium,"/>
            <person name="Marcussen T."/>
            <person name="Sandve S.R."/>
            <person name="Heier L."/>
            <person name="Spannagl M."/>
            <person name="Pfeifer M."/>
            <person name="Jakobsen K.S."/>
            <person name="Wulff B.B."/>
            <person name="Steuernagel B."/>
            <person name="Mayer K.F."/>
            <person name="Olsen O.A."/>
        </authorList>
    </citation>
    <scope>NUCLEOTIDE SEQUENCE [LARGE SCALE GENOMIC DNA]</scope>
    <source>
        <strain evidence="3">cv. AL8/78</strain>
    </source>
</reference>
<reference evidence="2" key="4">
    <citation type="submission" date="2019-03" db="UniProtKB">
        <authorList>
            <consortium name="EnsemblPlants"/>
        </authorList>
    </citation>
    <scope>IDENTIFICATION</scope>
</reference>
<protein>
    <submittedName>
        <fullName evidence="2">Uncharacterized protein</fullName>
    </submittedName>
</protein>
<accession>A0A453KL99</accession>
<evidence type="ECO:0000256" key="1">
    <source>
        <dbReference type="SAM" id="MobiDB-lite"/>
    </source>
</evidence>
<reference evidence="3" key="2">
    <citation type="journal article" date="2017" name="Nat. Plants">
        <title>The Aegilops tauschii genome reveals multiple impacts of transposons.</title>
        <authorList>
            <person name="Zhao G."/>
            <person name="Zou C."/>
            <person name="Li K."/>
            <person name="Wang K."/>
            <person name="Li T."/>
            <person name="Gao L."/>
            <person name="Zhang X."/>
            <person name="Wang H."/>
            <person name="Yang Z."/>
            <person name="Liu X."/>
            <person name="Jiang W."/>
            <person name="Mao L."/>
            <person name="Kong X."/>
            <person name="Jiao Y."/>
            <person name="Jia J."/>
        </authorList>
    </citation>
    <scope>NUCLEOTIDE SEQUENCE [LARGE SCALE GENOMIC DNA]</scope>
    <source>
        <strain evidence="3">cv. AL8/78</strain>
    </source>
</reference>
<dbReference type="EnsemblPlants" id="AET5Gv20448100.1">
    <property type="protein sequence ID" value="AET5Gv20448100.1"/>
    <property type="gene ID" value="AET5Gv20448100"/>
</dbReference>
<name>A0A453KL99_AEGTS</name>
<feature type="region of interest" description="Disordered" evidence="1">
    <location>
        <begin position="16"/>
        <end position="44"/>
    </location>
</feature>
<reference evidence="2" key="5">
    <citation type="journal article" date="2021" name="G3 (Bethesda)">
        <title>Aegilops tauschii genome assembly Aet v5.0 features greater sequence contiguity and improved annotation.</title>
        <authorList>
            <person name="Wang L."/>
            <person name="Zhu T."/>
            <person name="Rodriguez J.C."/>
            <person name="Deal K.R."/>
            <person name="Dubcovsky J."/>
            <person name="McGuire P.E."/>
            <person name="Lux T."/>
            <person name="Spannagl M."/>
            <person name="Mayer K.F.X."/>
            <person name="Baldrich P."/>
            <person name="Meyers B.C."/>
            <person name="Huo N."/>
            <person name="Gu Y.Q."/>
            <person name="Zhou H."/>
            <person name="Devos K.M."/>
            <person name="Bennetzen J.L."/>
            <person name="Unver T."/>
            <person name="Budak H."/>
            <person name="Gulick P.J."/>
            <person name="Galiba G."/>
            <person name="Kalapos B."/>
            <person name="Nelson D.R."/>
            <person name="Li P."/>
            <person name="You F.M."/>
            <person name="Luo M.C."/>
            <person name="Dvorak J."/>
        </authorList>
    </citation>
    <scope>NUCLEOTIDE SEQUENCE [LARGE SCALE GENOMIC DNA]</scope>
    <source>
        <strain evidence="2">cv. AL8/78</strain>
    </source>
</reference>
<organism evidence="2 3">
    <name type="scientific">Aegilops tauschii subsp. strangulata</name>
    <name type="common">Goatgrass</name>
    <dbReference type="NCBI Taxonomy" id="200361"/>
    <lineage>
        <taxon>Eukaryota</taxon>
        <taxon>Viridiplantae</taxon>
        <taxon>Streptophyta</taxon>
        <taxon>Embryophyta</taxon>
        <taxon>Tracheophyta</taxon>
        <taxon>Spermatophyta</taxon>
        <taxon>Magnoliopsida</taxon>
        <taxon>Liliopsida</taxon>
        <taxon>Poales</taxon>
        <taxon>Poaceae</taxon>
        <taxon>BOP clade</taxon>
        <taxon>Pooideae</taxon>
        <taxon>Triticodae</taxon>
        <taxon>Triticeae</taxon>
        <taxon>Triticinae</taxon>
        <taxon>Aegilops</taxon>
    </lineage>
</organism>
<sequence>GDGGPPALLLRAERVRQTRASASATDRHEVLSPKRRLPLRKVPGEHGPPLLGALKDRLEYLHGPASLVNFMLKMQNKCSDSVHKMFNRSYNILPAIVEQYVCGPNYSKLSSLIKFGTCPSIALWIMLLLRKT</sequence>
<proteinExistence type="predicted"/>
<dbReference type="Proteomes" id="UP000015105">
    <property type="component" value="Chromosome 5D"/>
</dbReference>
<keyword evidence="3" id="KW-1185">Reference proteome</keyword>
<dbReference type="AlphaFoldDB" id="A0A453KL99"/>
<evidence type="ECO:0000313" key="3">
    <source>
        <dbReference type="Proteomes" id="UP000015105"/>
    </source>
</evidence>